<dbReference type="Gene3D" id="2.180.10.10">
    <property type="entry name" value="RHS repeat-associated core"/>
    <property type="match status" value="1"/>
</dbReference>
<evidence type="ECO:0000259" key="2">
    <source>
        <dbReference type="Pfam" id="PF25023"/>
    </source>
</evidence>
<feature type="non-terminal residue" evidence="3">
    <location>
        <position position="1"/>
    </location>
</feature>
<gene>
    <name evidence="3" type="ORF">ORQ98_28315</name>
</gene>
<dbReference type="PRINTS" id="PR00394">
    <property type="entry name" value="RHSPROTEIN"/>
</dbReference>
<dbReference type="RefSeq" id="WP_342455237.1">
    <property type="nucleotide sequence ID" value="NZ_JAPMOU010000095.1"/>
</dbReference>
<keyword evidence="1" id="KW-0677">Repeat</keyword>
<name>A0ABT5UHJ4_9GAMM</name>
<feature type="domain" description="Teneurin-like YD-shell" evidence="2">
    <location>
        <begin position="32"/>
        <end position="317"/>
    </location>
</feature>
<dbReference type="InterPro" id="IPR056823">
    <property type="entry name" value="TEN-like_YD-shell"/>
</dbReference>
<dbReference type="Proteomes" id="UP001528823">
    <property type="component" value="Unassembled WGS sequence"/>
</dbReference>
<sequence length="486" mass="53076">FKWGNGILLSRSYDQDYRITGHLATGIDRRHFSYDDNSNITGIDRGIKSQTFAYDELDRLKGETGSYGSKTYVYDALGNRLSRTWKFGDKTETQTLTYKNNSNQLDKIANNVVTHTESGHFKSYLGDDYQYDPMGRLKGVYSGGLVKLYNYYDAFGKRIRRASTSLYQDFYIYSNGGNLLSELSYKSRDLKQTSEYIWLGSMPVAHIAGKDGKYAISYIHTDHLNTPRYATNDQEKVVWQWESDAFGVGDAEEDVDGNGIKTAISLRFPGQVYDKTTGTFYNHHRDYVPNLGRYVQTDPIGLEGGANTYSYANNNPVMFIDPLGLESWGLSFGGAYTTVHGTSVGGSITFALDTNGKFAIVVTPEAGIGVGKGLSVFGRGLLGLGDNTVDTLAGSGGSGSLSIGPASFSVSFPYKYTPQQNSCSVNGKQDPFPNGTHGSYPPIVEAGVGRGSGASLTYAHGITVFSSTVLGDLGRKIGRGLYDLLH</sequence>
<organism evidence="3 4">
    <name type="scientific">Spartinivicinus poritis</name>
    <dbReference type="NCBI Taxonomy" id="2994640"/>
    <lineage>
        <taxon>Bacteria</taxon>
        <taxon>Pseudomonadati</taxon>
        <taxon>Pseudomonadota</taxon>
        <taxon>Gammaproteobacteria</taxon>
        <taxon>Oceanospirillales</taxon>
        <taxon>Zooshikellaceae</taxon>
        <taxon>Spartinivicinus</taxon>
    </lineage>
</organism>
<evidence type="ECO:0000313" key="4">
    <source>
        <dbReference type="Proteomes" id="UP001528823"/>
    </source>
</evidence>
<reference evidence="3 4" key="1">
    <citation type="submission" date="2022-11" db="EMBL/GenBank/DDBJ databases">
        <title>Spartinivicinus poritis sp. nov., isolated from scleractinian coral Porites lutea.</title>
        <authorList>
            <person name="Zhang G."/>
            <person name="Cai L."/>
            <person name="Wei Q."/>
        </authorList>
    </citation>
    <scope>NUCLEOTIDE SEQUENCE [LARGE SCALE GENOMIC DNA]</scope>
    <source>
        <strain evidence="3 4">A2-2</strain>
    </source>
</reference>
<proteinExistence type="predicted"/>
<dbReference type="PANTHER" id="PTHR32305">
    <property type="match status" value="1"/>
</dbReference>
<evidence type="ECO:0000313" key="3">
    <source>
        <dbReference type="EMBL" id="MDE1465873.1"/>
    </source>
</evidence>
<dbReference type="InterPro" id="IPR050708">
    <property type="entry name" value="T6SS_VgrG/RHS"/>
</dbReference>
<protein>
    <recommendedName>
        <fullName evidence="2">Teneurin-like YD-shell domain-containing protein</fullName>
    </recommendedName>
</protein>
<dbReference type="PANTHER" id="PTHR32305:SF15">
    <property type="entry name" value="PROTEIN RHSA-RELATED"/>
    <property type="match status" value="1"/>
</dbReference>
<comment type="caution">
    <text evidence="3">The sequence shown here is derived from an EMBL/GenBank/DDBJ whole genome shotgun (WGS) entry which is preliminary data.</text>
</comment>
<keyword evidence="4" id="KW-1185">Reference proteome</keyword>
<accession>A0ABT5UHJ4</accession>
<dbReference type="EMBL" id="JAPMOU010000095">
    <property type="protein sequence ID" value="MDE1465873.1"/>
    <property type="molecule type" value="Genomic_DNA"/>
</dbReference>
<dbReference type="NCBIfam" id="TIGR03696">
    <property type="entry name" value="Rhs_assc_core"/>
    <property type="match status" value="1"/>
</dbReference>
<dbReference type="InterPro" id="IPR022385">
    <property type="entry name" value="Rhs_assc_core"/>
</dbReference>
<dbReference type="Pfam" id="PF25023">
    <property type="entry name" value="TEN_YD-shell"/>
    <property type="match status" value="1"/>
</dbReference>
<evidence type="ECO:0000256" key="1">
    <source>
        <dbReference type="ARBA" id="ARBA00022737"/>
    </source>
</evidence>